<dbReference type="AlphaFoldDB" id="A0A0K2TYL8"/>
<name>A0A0K2TYL8_LEPSM</name>
<dbReference type="Gene3D" id="3.80.10.10">
    <property type="entry name" value="Ribonuclease Inhibitor"/>
    <property type="match status" value="1"/>
</dbReference>
<dbReference type="SUPFAM" id="SSF52047">
    <property type="entry name" value="RNI-like"/>
    <property type="match status" value="1"/>
</dbReference>
<accession>A0A0K2TYL8</accession>
<dbReference type="EMBL" id="HACA01013436">
    <property type="protein sequence ID" value="CDW30797.1"/>
    <property type="molecule type" value="Transcribed_RNA"/>
</dbReference>
<dbReference type="InterPro" id="IPR032675">
    <property type="entry name" value="LRR_dom_sf"/>
</dbReference>
<feature type="non-terminal residue" evidence="1">
    <location>
        <position position="453"/>
    </location>
</feature>
<dbReference type="OrthoDB" id="2153609at2759"/>
<dbReference type="EMBL" id="HACA01013435">
    <property type="protein sequence ID" value="CDW30796.1"/>
    <property type="molecule type" value="Transcribed_RNA"/>
</dbReference>
<proteinExistence type="predicted"/>
<protein>
    <submittedName>
        <fullName evidence="1">Uncharacterized protein</fullName>
    </submittedName>
</protein>
<organism evidence="1">
    <name type="scientific">Lepeophtheirus salmonis</name>
    <name type="common">Salmon louse</name>
    <name type="synonym">Caligus salmonis</name>
    <dbReference type="NCBI Taxonomy" id="72036"/>
    <lineage>
        <taxon>Eukaryota</taxon>
        <taxon>Metazoa</taxon>
        <taxon>Ecdysozoa</taxon>
        <taxon>Arthropoda</taxon>
        <taxon>Crustacea</taxon>
        <taxon>Multicrustacea</taxon>
        <taxon>Hexanauplia</taxon>
        <taxon>Copepoda</taxon>
        <taxon>Siphonostomatoida</taxon>
        <taxon>Caligidae</taxon>
        <taxon>Lepeophtheirus</taxon>
    </lineage>
</organism>
<reference evidence="1" key="1">
    <citation type="submission" date="2014-05" db="EMBL/GenBank/DDBJ databases">
        <authorList>
            <person name="Chronopoulou M."/>
        </authorList>
    </citation>
    <scope>NUCLEOTIDE SEQUENCE</scope>
    <source>
        <tissue evidence="1">Whole organism</tissue>
    </source>
</reference>
<sequence length="453" mass="52707">MMSYLRPINLQPSRLEILCQDSWLSLTIILIKRNFITESEDGDESKKYDIWNLRQKILTEYIDFHLPARIQEITFLRGIQVLRNELSCNGDLFPNFFRLFWRRGFINLHLPQLLCGEDRISALEFLVRYPTFSKKEDDAFLMVENAKFRLFDRSGLNIEESYLMKRVLRMLPYLRHCILWKSCDDAMLHIIGDSCPFLETLDLWRSINVSDSGIKGLLHQEGKVSSTLKRIVLKDTSVTVMGALEVIIRCSILESMDLNRGDVIQEFFNMIGKKDRRESYSLKSLFLPIGQGKENMRNMLKFFPKLEDLTIWTTCPYLKNFQEIILPNLITLKLGGLHSSLILTEFLGSIGRQLTTLKIEAMHAQVPLNSIGENCPNLEEFHVINARIFSSVLHKCSHTNFFIKLKFVYFFLVQYSNSEYEDTDHTLTHEKSALHCLLYHAQNLEVIQATGSQ</sequence>
<evidence type="ECO:0000313" key="1">
    <source>
        <dbReference type="EMBL" id="CDW30797.1"/>
    </source>
</evidence>